<reference evidence="3 4" key="1">
    <citation type="journal article" date="2015" name="Int. J. Syst. Evol. Microbiol.">
        <title>Description of Sphingopyxis fribergensis sp. nov. - a soil bacterium with the ability to degrade styrene and phenylacetic acid.</title>
        <authorList>
            <person name="Oelschlagel M."/>
            <person name="Ruckert C."/>
            <person name="Kalinowski J."/>
            <person name="Schmidt G."/>
            <person name="Schlomann M."/>
            <person name="Tischler D."/>
        </authorList>
    </citation>
    <scope>NUCLEOTIDE SEQUENCE [LARGE SCALE GENOMIC DNA]</scope>
    <source>
        <strain evidence="3 4">Kp5.2</strain>
        <plasmid evidence="3">pSfKp5.2</plasmid>
    </source>
</reference>
<dbReference type="AlphaFoldDB" id="A0A0A7PUD8"/>
<feature type="domain" description="HTH luxR-type" evidence="2">
    <location>
        <begin position="70"/>
        <end position="127"/>
    </location>
</feature>
<dbReference type="InterPro" id="IPR000792">
    <property type="entry name" value="Tscrpt_reg_LuxR_C"/>
</dbReference>
<accession>A0A0A7PUD8</accession>
<dbReference type="SUPFAM" id="SSF46894">
    <property type="entry name" value="C-terminal effector domain of the bipartite response regulators"/>
    <property type="match status" value="1"/>
</dbReference>
<sequence length="231" mass="25350">MSGSTASRDVSDHNDRVSIEGSERCCALMVRPIPVGRQRCAVAREGPSRDVRLARVPGAVVSDEADFERWSRLTSKHRACLDPLLERKTSKEIARMIGLAKPTVDQRLTKARSILGVDTRDQAAVEYARLKKKYDRITYDPMHIPDSAEIVPSDFAEGDPSTVIHLTDMAVAARSTDGPVEGLSDPLGLIWRRDHKGLARLALMMTMLVALLLVVHASLGISETLTRLVSG</sequence>
<keyword evidence="3" id="KW-0614">Plasmid</keyword>
<dbReference type="KEGG" id="sphk:SKP52_24200"/>
<evidence type="ECO:0000256" key="1">
    <source>
        <dbReference type="SAM" id="Phobius"/>
    </source>
</evidence>
<keyword evidence="1" id="KW-0472">Membrane</keyword>
<protein>
    <recommendedName>
        <fullName evidence="2">HTH luxR-type domain-containing protein</fullName>
    </recommendedName>
</protein>
<dbReference type="Proteomes" id="UP000030907">
    <property type="component" value="Plasmid pSfKp5.2"/>
</dbReference>
<evidence type="ECO:0000313" key="3">
    <source>
        <dbReference type="EMBL" id="AJA11682.1"/>
    </source>
</evidence>
<dbReference type="HOGENOM" id="CLU_1420634_0_0_5"/>
<name>A0A0A7PUD8_9SPHN</name>
<keyword evidence="1" id="KW-0812">Transmembrane</keyword>
<keyword evidence="1" id="KW-1133">Transmembrane helix</keyword>
<proteinExistence type="predicted"/>
<dbReference type="EMBL" id="CP009123">
    <property type="protein sequence ID" value="AJA11682.1"/>
    <property type="molecule type" value="Genomic_DNA"/>
</dbReference>
<feature type="transmembrane region" description="Helical" evidence="1">
    <location>
        <begin position="201"/>
        <end position="221"/>
    </location>
</feature>
<dbReference type="GO" id="GO:0006355">
    <property type="term" value="P:regulation of DNA-templated transcription"/>
    <property type="evidence" value="ECO:0007669"/>
    <property type="project" value="InterPro"/>
</dbReference>
<gene>
    <name evidence="3" type="ORF">SKP52_24200</name>
</gene>
<keyword evidence="4" id="KW-1185">Reference proteome</keyword>
<dbReference type="InterPro" id="IPR036388">
    <property type="entry name" value="WH-like_DNA-bd_sf"/>
</dbReference>
<evidence type="ECO:0000259" key="2">
    <source>
        <dbReference type="SMART" id="SM00421"/>
    </source>
</evidence>
<evidence type="ECO:0000313" key="4">
    <source>
        <dbReference type="Proteomes" id="UP000030907"/>
    </source>
</evidence>
<dbReference type="SMART" id="SM00421">
    <property type="entry name" value="HTH_LUXR"/>
    <property type="match status" value="1"/>
</dbReference>
<geneLocation type="plasmid" evidence="3 4">
    <name>pSfKp5.2</name>
</geneLocation>
<dbReference type="InterPro" id="IPR016032">
    <property type="entry name" value="Sig_transdc_resp-reg_C-effctor"/>
</dbReference>
<dbReference type="GO" id="GO:0003677">
    <property type="term" value="F:DNA binding"/>
    <property type="evidence" value="ECO:0007669"/>
    <property type="project" value="InterPro"/>
</dbReference>
<dbReference type="Gene3D" id="1.10.10.10">
    <property type="entry name" value="Winged helix-like DNA-binding domain superfamily/Winged helix DNA-binding domain"/>
    <property type="match status" value="1"/>
</dbReference>
<organism evidence="3 4">
    <name type="scientific">Sphingopyxis fribergensis</name>
    <dbReference type="NCBI Taxonomy" id="1515612"/>
    <lineage>
        <taxon>Bacteria</taxon>
        <taxon>Pseudomonadati</taxon>
        <taxon>Pseudomonadota</taxon>
        <taxon>Alphaproteobacteria</taxon>
        <taxon>Sphingomonadales</taxon>
        <taxon>Sphingomonadaceae</taxon>
        <taxon>Sphingopyxis</taxon>
    </lineage>
</organism>